<reference evidence="9 10" key="1">
    <citation type="submission" date="2019-08" db="EMBL/GenBank/DDBJ databases">
        <title>Deep-cultivation of Planctomycetes and their phenomic and genomic characterization uncovers novel biology.</title>
        <authorList>
            <person name="Wiegand S."/>
            <person name="Jogler M."/>
            <person name="Boedeker C."/>
            <person name="Pinto D."/>
            <person name="Vollmers J."/>
            <person name="Rivas-Marin E."/>
            <person name="Kohn T."/>
            <person name="Peeters S.H."/>
            <person name="Heuer A."/>
            <person name="Rast P."/>
            <person name="Oberbeckmann S."/>
            <person name="Bunk B."/>
            <person name="Jeske O."/>
            <person name="Meyerdierks A."/>
            <person name="Storesund J.E."/>
            <person name="Kallscheuer N."/>
            <person name="Luecker S."/>
            <person name="Lage O.M."/>
            <person name="Pohl T."/>
            <person name="Merkel B.J."/>
            <person name="Hornburger P."/>
            <person name="Mueller R.-W."/>
            <person name="Bruemmer F."/>
            <person name="Labrenz M."/>
            <person name="Spormann A.M."/>
            <person name="Op den Camp H."/>
            <person name="Overmann J."/>
            <person name="Amann R."/>
            <person name="Jetten M.S.M."/>
            <person name="Mascher T."/>
            <person name="Medema M.H."/>
            <person name="Devos D.P."/>
            <person name="Kaster A.-K."/>
            <person name="Ovreas L."/>
            <person name="Rohde M."/>
            <person name="Galperin M.Y."/>
            <person name="Jogler C."/>
        </authorList>
    </citation>
    <scope>NUCLEOTIDE SEQUENCE [LARGE SCALE GENOMIC DNA]</scope>
    <source>
        <strain evidence="9 10">OJF2</strain>
    </source>
</reference>
<dbReference type="GO" id="GO:0003755">
    <property type="term" value="F:peptidyl-prolyl cis-trans isomerase activity"/>
    <property type="evidence" value="ECO:0007669"/>
    <property type="project" value="UniProtKB-KW"/>
</dbReference>
<organism evidence="9 10">
    <name type="scientific">Aquisphaera giovannonii</name>
    <dbReference type="NCBI Taxonomy" id="406548"/>
    <lineage>
        <taxon>Bacteria</taxon>
        <taxon>Pseudomonadati</taxon>
        <taxon>Planctomycetota</taxon>
        <taxon>Planctomycetia</taxon>
        <taxon>Isosphaerales</taxon>
        <taxon>Isosphaeraceae</taxon>
        <taxon>Aquisphaera</taxon>
    </lineage>
</organism>
<feature type="compositionally biased region" description="Polar residues" evidence="7">
    <location>
        <begin position="419"/>
        <end position="437"/>
    </location>
</feature>
<dbReference type="RefSeq" id="WP_246196659.1">
    <property type="nucleotide sequence ID" value="NZ_CP042997.1"/>
</dbReference>
<dbReference type="Gene3D" id="1.10.4030.10">
    <property type="entry name" value="Porin chaperone SurA, peptide-binding domain"/>
    <property type="match status" value="1"/>
</dbReference>
<feature type="domain" description="PpiC" evidence="8">
    <location>
        <begin position="200"/>
        <end position="269"/>
    </location>
</feature>
<evidence type="ECO:0000256" key="2">
    <source>
        <dbReference type="ARBA" id="ARBA00013194"/>
    </source>
</evidence>
<keyword evidence="10" id="KW-1185">Reference proteome</keyword>
<dbReference type="EMBL" id="CP042997">
    <property type="protein sequence ID" value="QEH37589.1"/>
    <property type="molecule type" value="Genomic_DNA"/>
</dbReference>
<gene>
    <name evidence="9" type="primary">prsA</name>
    <name evidence="9" type="ORF">OJF2_61800</name>
</gene>
<dbReference type="PANTHER" id="PTHR47245:SF1">
    <property type="entry name" value="FOLDASE PROTEIN PRSA"/>
    <property type="match status" value="1"/>
</dbReference>
<dbReference type="PANTHER" id="PTHR47245">
    <property type="entry name" value="PEPTIDYLPROLYL ISOMERASE"/>
    <property type="match status" value="1"/>
</dbReference>
<dbReference type="Pfam" id="PF00639">
    <property type="entry name" value="Rotamase"/>
    <property type="match status" value="1"/>
</dbReference>
<feature type="region of interest" description="Disordered" evidence="7">
    <location>
        <begin position="369"/>
        <end position="453"/>
    </location>
</feature>
<feature type="region of interest" description="Disordered" evidence="7">
    <location>
        <begin position="26"/>
        <end position="68"/>
    </location>
</feature>
<feature type="compositionally biased region" description="Basic and acidic residues" evidence="7">
    <location>
        <begin position="276"/>
        <end position="289"/>
    </location>
</feature>
<evidence type="ECO:0000256" key="4">
    <source>
        <dbReference type="ARBA" id="ARBA00023110"/>
    </source>
</evidence>
<dbReference type="SUPFAM" id="SSF109998">
    <property type="entry name" value="Triger factor/SurA peptide-binding domain-like"/>
    <property type="match status" value="1"/>
</dbReference>
<name>A0A5B9WBK8_9BACT</name>
<evidence type="ECO:0000259" key="8">
    <source>
        <dbReference type="PROSITE" id="PS50198"/>
    </source>
</evidence>
<dbReference type="AlphaFoldDB" id="A0A5B9WBK8"/>
<sequence>MIAKDRGRKRLGYVLGFAVAGLAAGGTESMAQSQPRRPLLGSKPAASAPKADEKAQAPEAPVDPNNKLTLTAIPVNPTDPIAIVNDQVISRQQLADECVAREGKKVLETLINRAIVDQALKGQKKEVTAAEIDAEISNVAHRFGISREAWLRTLDKERNISPAQYARDLIYPTLALRKLSEAKVQVTDKDLRDAFESQYGDKLRCRMIMVDKLGKAQAIWEELRKNPAGFEKIAQEQSMDSGSRSLGGLLAQPITRHAYPQTLSDAAFQQLVDGDPADRDPNHKPKDGDFTGPIQMAESTWVIFRREGVIPAVEGVSLKDERIRKNTYDMIYEVKLKETMGLVFQALIKAAAIDNKLIGSIKLANEEQDPDFNTADRSTATVRPNAAGTADDKAVRTSGGDDAVPGGLRLPAPAAASKETVQQMERIQKTPLHTSNGKVVAPQPATGAGTGSN</sequence>
<dbReference type="PROSITE" id="PS50198">
    <property type="entry name" value="PPIC_PPIASE_2"/>
    <property type="match status" value="1"/>
</dbReference>
<evidence type="ECO:0000256" key="1">
    <source>
        <dbReference type="ARBA" id="ARBA00000971"/>
    </source>
</evidence>
<proteinExistence type="predicted"/>
<dbReference type="KEGG" id="agv:OJF2_61800"/>
<accession>A0A5B9WBK8</accession>
<evidence type="ECO:0000256" key="3">
    <source>
        <dbReference type="ARBA" id="ARBA00022729"/>
    </source>
</evidence>
<dbReference type="InterPro" id="IPR027304">
    <property type="entry name" value="Trigger_fact/SurA_dom_sf"/>
</dbReference>
<keyword evidence="3" id="KW-0732">Signal</keyword>
<dbReference type="SUPFAM" id="SSF54534">
    <property type="entry name" value="FKBP-like"/>
    <property type="match status" value="1"/>
</dbReference>
<comment type="catalytic activity">
    <reaction evidence="1">
        <text>[protein]-peptidylproline (omega=180) = [protein]-peptidylproline (omega=0)</text>
        <dbReference type="Rhea" id="RHEA:16237"/>
        <dbReference type="Rhea" id="RHEA-COMP:10747"/>
        <dbReference type="Rhea" id="RHEA-COMP:10748"/>
        <dbReference type="ChEBI" id="CHEBI:83833"/>
        <dbReference type="ChEBI" id="CHEBI:83834"/>
        <dbReference type="EC" id="5.2.1.8"/>
    </reaction>
</comment>
<protein>
    <recommendedName>
        <fullName evidence="2">peptidylprolyl isomerase</fullName>
        <ecNumber evidence="2">5.2.1.8</ecNumber>
    </recommendedName>
</protein>
<evidence type="ECO:0000256" key="6">
    <source>
        <dbReference type="PROSITE-ProRule" id="PRU00278"/>
    </source>
</evidence>
<evidence type="ECO:0000256" key="5">
    <source>
        <dbReference type="ARBA" id="ARBA00023235"/>
    </source>
</evidence>
<evidence type="ECO:0000313" key="9">
    <source>
        <dbReference type="EMBL" id="QEH37589.1"/>
    </source>
</evidence>
<dbReference type="InterPro" id="IPR000297">
    <property type="entry name" value="PPIase_PpiC"/>
</dbReference>
<keyword evidence="4 6" id="KW-0697">Rotamase</keyword>
<dbReference type="EC" id="5.2.1.8" evidence="2"/>
<keyword evidence="5 6" id="KW-0413">Isomerase</keyword>
<dbReference type="Gene3D" id="3.10.50.40">
    <property type="match status" value="1"/>
</dbReference>
<dbReference type="Proteomes" id="UP000324233">
    <property type="component" value="Chromosome"/>
</dbReference>
<dbReference type="InterPro" id="IPR050245">
    <property type="entry name" value="PrsA_foldase"/>
</dbReference>
<evidence type="ECO:0000256" key="7">
    <source>
        <dbReference type="SAM" id="MobiDB-lite"/>
    </source>
</evidence>
<evidence type="ECO:0000313" key="10">
    <source>
        <dbReference type="Proteomes" id="UP000324233"/>
    </source>
</evidence>
<feature type="region of interest" description="Disordered" evidence="7">
    <location>
        <begin position="272"/>
        <end position="292"/>
    </location>
</feature>
<dbReference type="InterPro" id="IPR046357">
    <property type="entry name" value="PPIase_dom_sf"/>
</dbReference>